<reference evidence="6" key="1">
    <citation type="submission" date="2016-11" db="UniProtKB">
        <authorList>
            <consortium name="WormBaseParasite"/>
        </authorList>
    </citation>
    <scope>IDENTIFICATION</scope>
</reference>
<dbReference type="PANTHER" id="PTHR15665">
    <property type="entry name" value="ASTEROID PROTEIN"/>
    <property type="match status" value="1"/>
</dbReference>
<keyword evidence="2" id="KW-0233">DNA recombination</keyword>
<comment type="similarity">
    <text evidence="1">Belongs to the asteroid family.</text>
</comment>
<evidence type="ECO:0000313" key="5">
    <source>
        <dbReference type="Proteomes" id="UP000095280"/>
    </source>
</evidence>
<dbReference type="SUPFAM" id="SSF88723">
    <property type="entry name" value="PIN domain-like"/>
    <property type="match status" value="1"/>
</dbReference>
<feature type="compositionally biased region" description="Polar residues" evidence="3">
    <location>
        <begin position="880"/>
        <end position="893"/>
    </location>
</feature>
<name>A0A1I8H983_9PLAT</name>
<dbReference type="InterPro" id="IPR011010">
    <property type="entry name" value="DNA_brk_join_enz"/>
</dbReference>
<dbReference type="WBParaSite" id="maker-uti_cns_0004902-snap-gene-0.23-mRNA-1">
    <property type="protein sequence ID" value="maker-uti_cns_0004902-snap-gene-0.23-mRNA-1"/>
    <property type="gene ID" value="maker-uti_cns_0004902-snap-gene-0.23"/>
</dbReference>
<feature type="region of interest" description="Disordered" evidence="3">
    <location>
        <begin position="432"/>
        <end position="512"/>
    </location>
</feature>
<evidence type="ECO:0000256" key="1">
    <source>
        <dbReference type="ARBA" id="ARBA00007398"/>
    </source>
</evidence>
<feature type="compositionally biased region" description="Polar residues" evidence="3">
    <location>
        <begin position="490"/>
        <end position="509"/>
    </location>
</feature>
<dbReference type="Proteomes" id="UP000095280">
    <property type="component" value="Unplaced"/>
</dbReference>
<dbReference type="Gene3D" id="1.10.443.10">
    <property type="entry name" value="Intergrase catalytic core"/>
    <property type="match status" value="1"/>
</dbReference>
<keyword evidence="5" id="KW-1185">Reference proteome</keyword>
<dbReference type="GO" id="GO:0006310">
    <property type="term" value="P:DNA recombination"/>
    <property type="evidence" value="ECO:0007669"/>
    <property type="project" value="UniProtKB-KW"/>
</dbReference>
<protein>
    <submittedName>
        <fullName evidence="6">XPG_I_2 domain-containing protein</fullName>
    </submittedName>
</protein>
<evidence type="ECO:0000313" key="6">
    <source>
        <dbReference type="WBParaSite" id="maker-uti_cns_0004902-snap-gene-0.23-mRNA-1"/>
    </source>
</evidence>
<sequence length="1630" mass="178517">QQKDAPTWRLNQLLTLSRALTAARDGEPSPEAGPHSAVRETHSAVRRLQAGLNAEFYLRVRAADLSLTVLDRRCQRVPLPAADGWHLGDFSSSACNFGAVRDSSSSEGIQLQFAVSLSVVGATVTVVSSCVPSALSCHCLLELSIREQTSTPWNSAFATSESFLLAPSAAVGGFSGDAEVTSTVSVSPSLTRSLSCSRSRPGMSATSGSLTKILVDRRGVQPLRERRQDAKKRETTRRTLVAFLKISEEGISEAQPSSVAATSASIPRKRRSQAISSASSTAKKIVKRSAKTANAAVTTLRRVQPNLQQPEVAQIAQTALRDPALQDIVQSAEDTCLSKVLSSVEKIINFNKSRSDDAGLINTMLAEKLTEIGNNVEAIKADISEIKKGQEFLELHILKLVSSSDETSIGNKLAATASAACNTVYCRSKQNPMRTAPPNAFADAATSRQPDPDASRVGVAEENSSDSESNCVIFRQASEQSTENRLESSIAHSSTSVNIVSTPRQQQQGGAKMAPATINVEDIGLGCHLLTNRLVYFAGSSFASFASGKEQFREVFCEASVSSSAFCASRSQVICALNEEARKLLGEDLGNITQDELNFLSESSAVDRHDEDFDAFLKYVQNGPADTGLPMIDGDEKIDVSEMDRIEIESLPEDTRKQMYQHGQRFRDFLEGENLRNIQHVNNPTLNQYLRYFYFKLKKQDGSFYSPASLICIRAGIQRFLRMVLKLPVDIIGGEEFNSCNEMLRVKVRDFHRDGGCTRQYEPIEEGDMQKLRCYFEGTTAEIEQAKFLFYVLYSFGERGQEHLKFLRQRDSLELHTDSDGKEYYCLPALPTKNKSADPVKAKARPDNKQARIYDTAKVRRYLQLLPPTTKDNHLFPRPLSNTDSNGQPMFSTKQNRGENYFLRFMRNLSEKAGLSKMYTNHCIRVSRIADLEAAGYNLADIMSITGQVSERTTRRYLSKRRDRSLQSTSEAVSMALDLNGSSQAVATPLRESSPVPVPVSSSVQITGISHDNPSIFEGGEFYRQSGGELRRAFSSMMECGITPLFVLDGAKDWTGPKLREQRARIEKRIKKCVQLDRGGGGAKAKNAGGNSNRLLPVMAMEVFISTVVDEFEFNLIVSAFGDADNHLASLAAQLGCPVLTNDSDFLIYDLPGGVVLTKTLHLTKALLDENEAKPAPFLDCQIYRVRDFYLPALRRKVNPSLLPLCATLIGNDYLSRGAVGRCILSRVQLPKSAGGGSGASGGGGGRQLKSKSRRLIAGVLVWTHRNFASPDDCLAALRRLLLGDCDDLQTEDKRWAHRFLASVRESMAHYQLHSALALVEPHANAAAAAAASQSGLKLSFHSSLGIPQWLTESGLLEGRMSPLFLDVAQHGQLYLPVGIEDPSNPCTFDDTAPLRQAAYSLLLSRLGRLEHCSTIVEHRRVRGGLGKSVLPLIPDLPDGCCSDAASCLSARLGYPRDPLGDLVGHAGLKIVLYSVLASHRLLVGNNSTVPSPTCRSVFLSLLATCLYKLCQSFLPSEEAELLRRQRATVFAKYSEQPVINHRVGFDLQLVHCLSHFQATLLSASLLCQSHQPTSVSLPPVSDYISGKFVYNLAIDVESRKDGVLFLSELLGRKSQLCAVFHHLVGLIDD</sequence>
<evidence type="ECO:0000256" key="2">
    <source>
        <dbReference type="ARBA" id="ARBA00023172"/>
    </source>
</evidence>
<dbReference type="InterPro" id="IPR029060">
    <property type="entry name" value="PIN-like_dom_sf"/>
</dbReference>
<dbReference type="InterPro" id="IPR013762">
    <property type="entry name" value="Integrase-like_cat_sf"/>
</dbReference>
<dbReference type="Gene3D" id="3.40.50.1010">
    <property type="entry name" value="5'-nuclease"/>
    <property type="match status" value="1"/>
</dbReference>
<feature type="region of interest" description="Disordered" evidence="3">
    <location>
        <begin position="258"/>
        <end position="280"/>
    </location>
</feature>
<proteinExistence type="inferred from homology"/>
<dbReference type="GO" id="GO:0015074">
    <property type="term" value="P:DNA integration"/>
    <property type="evidence" value="ECO:0007669"/>
    <property type="project" value="InterPro"/>
</dbReference>
<evidence type="ECO:0000256" key="3">
    <source>
        <dbReference type="SAM" id="MobiDB-lite"/>
    </source>
</evidence>
<feature type="region of interest" description="Disordered" evidence="3">
    <location>
        <begin position="873"/>
        <end position="893"/>
    </location>
</feature>
<dbReference type="Pfam" id="PF12813">
    <property type="entry name" value="XPG_I_2"/>
    <property type="match status" value="1"/>
</dbReference>
<dbReference type="SUPFAM" id="SSF56349">
    <property type="entry name" value="DNA breaking-rejoining enzymes"/>
    <property type="match status" value="1"/>
</dbReference>
<dbReference type="GO" id="GO:0003677">
    <property type="term" value="F:DNA binding"/>
    <property type="evidence" value="ECO:0007669"/>
    <property type="project" value="InterPro"/>
</dbReference>
<evidence type="ECO:0000259" key="4">
    <source>
        <dbReference type="Pfam" id="PF12813"/>
    </source>
</evidence>
<dbReference type="InterPro" id="IPR026832">
    <property type="entry name" value="Asteroid"/>
</dbReference>
<feature type="domain" description="Asteroid" evidence="4">
    <location>
        <begin position="1121"/>
        <end position="1165"/>
    </location>
</feature>
<accession>A0A1I8H983</accession>
<dbReference type="PANTHER" id="PTHR15665:SF1">
    <property type="entry name" value="PROTEIN ASTEROID HOMOLOG 1"/>
    <property type="match status" value="1"/>
</dbReference>
<dbReference type="InterPro" id="IPR039436">
    <property type="entry name" value="Asteroid_dom"/>
</dbReference>
<organism evidence="5 6">
    <name type="scientific">Macrostomum lignano</name>
    <dbReference type="NCBI Taxonomy" id="282301"/>
    <lineage>
        <taxon>Eukaryota</taxon>
        <taxon>Metazoa</taxon>
        <taxon>Spiralia</taxon>
        <taxon>Lophotrochozoa</taxon>
        <taxon>Platyhelminthes</taxon>
        <taxon>Rhabditophora</taxon>
        <taxon>Macrostomorpha</taxon>
        <taxon>Macrostomida</taxon>
        <taxon>Macrostomidae</taxon>
        <taxon>Macrostomum</taxon>
    </lineage>
</organism>